<keyword evidence="2" id="KW-1185">Reference proteome</keyword>
<evidence type="ECO:0000313" key="1">
    <source>
        <dbReference type="EMBL" id="RID93879.1"/>
    </source>
</evidence>
<evidence type="ECO:0000313" key="2">
    <source>
        <dbReference type="Proteomes" id="UP000266649"/>
    </source>
</evidence>
<comment type="caution">
    <text evidence="1">The sequence shown here is derived from an EMBL/GenBank/DDBJ whole genome shotgun (WGS) entry which is preliminary data.</text>
</comment>
<dbReference type="RefSeq" id="WP_119133279.1">
    <property type="nucleotide sequence ID" value="NZ_QXXQ01000001.1"/>
</dbReference>
<sequence>MRAEPTFLICVGATKASTSWLFDYLAAHRDCHLRSIKELHYFDMIYRGNYDRYIRGLARQVARLSSALPGLTGRRAALFRRKLRDVQDWQAIVEARCADLPAYRAYLTEGLGDARLVADVTPGYALLPEGSFRGMAEVGQDSRLLYLLRDPVARLWSHARMIARRRVADMADFAGAARAEALAMIDRIGAGATDREDYAGTITRLNAAVDPRRLYVEFSERLLTSPGLSRLCRWLGIAETEADFSRRVLEGAPLALPGDLRARALVALRPQYDFVARQFPDLPDNWRKTLNEVHA</sequence>
<evidence type="ECO:0008006" key="3">
    <source>
        <dbReference type="Google" id="ProtNLM"/>
    </source>
</evidence>
<protein>
    <recommendedName>
        <fullName evidence="3">Sulfotransferase</fullName>
    </recommendedName>
</protein>
<dbReference type="InterPro" id="IPR027417">
    <property type="entry name" value="P-loop_NTPase"/>
</dbReference>
<reference evidence="1 2" key="1">
    <citation type="submission" date="2018-09" db="EMBL/GenBank/DDBJ databases">
        <title>Gemmobacter lutimaris sp. nov., a marine bacterium isolated from tidal flat.</title>
        <authorList>
            <person name="Lee D.W."/>
            <person name="Yoo Y."/>
            <person name="Kim J.-J."/>
            <person name="Kim B.S."/>
        </authorList>
    </citation>
    <scope>NUCLEOTIDE SEQUENCE [LARGE SCALE GENOMIC DNA]</scope>
    <source>
        <strain evidence="1 2">YJ-T1-11</strain>
    </source>
</reference>
<gene>
    <name evidence="1" type="ORF">D2N39_03010</name>
</gene>
<dbReference type="EMBL" id="QXXQ01000001">
    <property type="protein sequence ID" value="RID93879.1"/>
    <property type="molecule type" value="Genomic_DNA"/>
</dbReference>
<dbReference type="SUPFAM" id="SSF52540">
    <property type="entry name" value="P-loop containing nucleoside triphosphate hydrolases"/>
    <property type="match status" value="1"/>
</dbReference>
<name>A0A398BSS1_9RHOB</name>
<proteinExistence type="predicted"/>
<dbReference type="OrthoDB" id="981508at2"/>
<accession>A0A398BSS1</accession>
<organism evidence="1 2">
    <name type="scientific">Gemmobacter lutimaris</name>
    <dbReference type="NCBI Taxonomy" id="2306023"/>
    <lineage>
        <taxon>Bacteria</taxon>
        <taxon>Pseudomonadati</taxon>
        <taxon>Pseudomonadota</taxon>
        <taxon>Alphaproteobacteria</taxon>
        <taxon>Rhodobacterales</taxon>
        <taxon>Paracoccaceae</taxon>
        <taxon>Gemmobacter</taxon>
    </lineage>
</organism>
<dbReference type="AlphaFoldDB" id="A0A398BSS1"/>
<dbReference type="Proteomes" id="UP000266649">
    <property type="component" value="Unassembled WGS sequence"/>
</dbReference>
<dbReference type="Gene3D" id="3.40.50.300">
    <property type="entry name" value="P-loop containing nucleotide triphosphate hydrolases"/>
    <property type="match status" value="1"/>
</dbReference>